<gene>
    <name evidence="2" type="ORF">SAMN04490185_1354</name>
</gene>
<accession>A0A1H4S6Z6</accession>
<proteinExistence type="predicted"/>
<dbReference type="PROSITE" id="PS51186">
    <property type="entry name" value="GNAT"/>
    <property type="match status" value="1"/>
</dbReference>
<dbReference type="EMBL" id="FNTF01000002">
    <property type="protein sequence ID" value="SEC40006.1"/>
    <property type="molecule type" value="Genomic_DNA"/>
</dbReference>
<dbReference type="Gene3D" id="3.40.630.30">
    <property type="match status" value="1"/>
</dbReference>
<sequence>MVTRPVFGGDMAWDSSLLKVIDRKFLIANPWAHDELMPLIMGHLYELSGYYPEFNQWLDHKVIPGLVSGERSILLEHSRGQLAGLAIVKDDSVEQKLCCLRVLPKFQGTGVGLKLFERSFEALNNSAPLLSIAEEQKHVFEKLFKYYGFELAKKYYSYYRPRKDELSFNGLIEPEPSFKRVSSDQRKLIFTT</sequence>
<reference evidence="2 3" key="1">
    <citation type="submission" date="2016-10" db="EMBL/GenBank/DDBJ databases">
        <authorList>
            <person name="de Groot N.N."/>
        </authorList>
    </citation>
    <scope>NUCLEOTIDE SEQUENCE [LARGE SCALE GENOMIC DNA]</scope>
    <source>
        <strain evidence="2 3">BS3655</strain>
    </source>
</reference>
<dbReference type="InterPro" id="IPR016181">
    <property type="entry name" value="Acyl_CoA_acyltransferase"/>
</dbReference>
<name>A0A1H4S6Z6_9PSED</name>
<dbReference type="Pfam" id="PF13673">
    <property type="entry name" value="Acetyltransf_10"/>
    <property type="match status" value="1"/>
</dbReference>
<organism evidence="2 3">
    <name type="scientific">Pseudomonas frederiksbergensis</name>
    <dbReference type="NCBI Taxonomy" id="104087"/>
    <lineage>
        <taxon>Bacteria</taxon>
        <taxon>Pseudomonadati</taxon>
        <taxon>Pseudomonadota</taxon>
        <taxon>Gammaproteobacteria</taxon>
        <taxon>Pseudomonadales</taxon>
        <taxon>Pseudomonadaceae</taxon>
        <taxon>Pseudomonas</taxon>
    </lineage>
</organism>
<dbReference type="SUPFAM" id="SSF55729">
    <property type="entry name" value="Acyl-CoA N-acyltransferases (Nat)"/>
    <property type="match status" value="1"/>
</dbReference>
<dbReference type="Proteomes" id="UP000183114">
    <property type="component" value="Unassembled WGS sequence"/>
</dbReference>
<evidence type="ECO:0000259" key="1">
    <source>
        <dbReference type="PROSITE" id="PS51186"/>
    </source>
</evidence>
<dbReference type="InterPro" id="IPR000182">
    <property type="entry name" value="GNAT_dom"/>
</dbReference>
<feature type="domain" description="N-acetyltransferase" evidence="1">
    <location>
        <begin position="34"/>
        <end position="173"/>
    </location>
</feature>
<protein>
    <recommendedName>
        <fullName evidence="1">N-acetyltransferase domain-containing protein</fullName>
    </recommendedName>
</protein>
<evidence type="ECO:0000313" key="2">
    <source>
        <dbReference type="EMBL" id="SEC40006.1"/>
    </source>
</evidence>
<dbReference type="AlphaFoldDB" id="A0A1H4S6Z6"/>
<dbReference type="GO" id="GO:0016747">
    <property type="term" value="F:acyltransferase activity, transferring groups other than amino-acyl groups"/>
    <property type="evidence" value="ECO:0007669"/>
    <property type="project" value="InterPro"/>
</dbReference>
<evidence type="ECO:0000313" key="3">
    <source>
        <dbReference type="Proteomes" id="UP000183114"/>
    </source>
</evidence>